<dbReference type="AlphaFoldDB" id="A0A448T4T1"/>
<dbReference type="InterPro" id="IPR001398">
    <property type="entry name" value="Macrophage_inhib_fac"/>
</dbReference>
<dbReference type="InterPro" id="IPR014347">
    <property type="entry name" value="Tautomerase/MIF_sf"/>
</dbReference>
<reference evidence="1" key="1">
    <citation type="submission" date="2018-12" db="EMBL/GenBank/DDBJ databases">
        <authorList>
            <consortium name="Pathogen Informatics"/>
        </authorList>
    </citation>
    <scope>NUCLEOTIDE SEQUENCE [LARGE SCALE GENOMIC DNA]</scope>
    <source>
        <strain evidence="1">NCTC10643</strain>
    </source>
</reference>
<dbReference type="Proteomes" id="UP000271188">
    <property type="component" value="Chromosome"/>
</dbReference>
<evidence type="ECO:0000313" key="2">
    <source>
        <dbReference type="Proteomes" id="UP000271188"/>
    </source>
</evidence>
<accession>A0A448T4T1</accession>
<dbReference type="RefSeq" id="WP_126301245.1">
    <property type="nucleotide sequence ID" value="NZ_LR134495.1"/>
</dbReference>
<dbReference type="SUPFAM" id="SSF55331">
    <property type="entry name" value="Tautomerase/MIF"/>
    <property type="match status" value="1"/>
</dbReference>
<protein>
    <submittedName>
        <fullName evidence="1">Macrophage migration inhibitory factor (MIF)</fullName>
    </submittedName>
</protein>
<organism evidence="1 2">
    <name type="scientific">Mannheimia haemolytica</name>
    <name type="common">Pasteurella haemolytica</name>
    <dbReference type="NCBI Taxonomy" id="75985"/>
    <lineage>
        <taxon>Bacteria</taxon>
        <taxon>Pseudomonadati</taxon>
        <taxon>Pseudomonadota</taxon>
        <taxon>Gammaproteobacteria</taxon>
        <taxon>Pasteurellales</taxon>
        <taxon>Pasteurellaceae</taxon>
        <taxon>Mannheimia</taxon>
    </lineage>
</organism>
<proteinExistence type="predicted"/>
<name>A0A448T4T1_MANHA</name>
<dbReference type="Gene3D" id="3.30.429.10">
    <property type="entry name" value="Macrophage Migration Inhibitory Factor"/>
    <property type="match status" value="1"/>
</dbReference>
<gene>
    <name evidence="1" type="ORF">NCTC10643_00305</name>
</gene>
<dbReference type="Pfam" id="PF01187">
    <property type="entry name" value="MIF"/>
    <property type="match status" value="1"/>
</dbReference>
<sequence>MAFITIQTNAGISKEVQKEISDGIGKAVSLIPHQSADSILIVFDDNKAMYYQGDEPVALITVRAFGNENYIGYREFCSQINQILHRTLPIASGRIFVEFCDINAFGMGAFYAER</sequence>
<evidence type="ECO:0000313" key="1">
    <source>
        <dbReference type="EMBL" id="VEI74928.1"/>
    </source>
</evidence>
<dbReference type="EMBL" id="LR134495">
    <property type="protein sequence ID" value="VEI74928.1"/>
    <property type="molecule type" value="Genomic_DNA"/>
</dbReference>